<feature type="compositionally biased region" description="Low complexity" evidence="4">
    <location>
        <begin position="67"/>
        <end position="91"/>
    </location>
</feature>
<dbReference type="Pfam" id="PF24883">
    <property type="entry name" value="NPHP3_N"/>
    <property type="match status" value="1"/>
</dbReference>
<dbReference type="InterPro" id="IPR011047">
    <property type="entry name" value="Quinoprotein_ADH-like_sf"/>
</dbReference>
<keyword evidence="7" id="KW-1185">Reference proteome</keyword>
<dbReference type="Proteomes" id="UP000750711">
    <property type="component" value="Unassembled WGS sequence"/>
</dbReference>
<feature type="region of interest" description="Disordered" evidence="4">
    <location>
        <begin position="1"/>
        <end position="91"/>
    </location>
</feature>
<evidence type="ECO:0000256" key="4">
    <source>
        <dbReference type="SAM" id="MobiDB-lite"/>
    </source>
</evidence>
<dbReference type="PROSITE" id="PS00678">
    <property type="entry name" value="WD_REPEATS_1"/>
    <property type="match status" value="1"/>
</dbReference>
<dbReference type="InterPro" id="IPR027417">
    <property type="entry name" value="P-loop_NTPase"/>
</dbReference>
<comment type="caution">
    <text evidence="6">The sequence shown here is derived from an EMBL/GenBank/DDBJ whole genome shotgun (WGS) entry which is preliminary data.</text>
</comment>
<feature type="repeat" description="WD" evidence="3">
    <location>
        <begin position="988"/>
        <end position="1029"/>
    </location>
</feature>
<feature type="repeat" description="WD" evidence="3">
    <location>
        <begin position="1198"/>
        <end position="1239"/>
    </location>
</feature>
<protein>
    <recommendedName>
        <fullName evidence="5">NACHT domain-containing protein</fullName>
    </recommendedName>
</protein>
<dbReference type="PROSITE" id="PS50082">
    <property type="entry name" value="WD_REPEATS_2"/>
    <property type="match status" value="8"/>
</dbReference>
<dbReference type="InterPro" id="IPR019775">
    <property type="entry name" value="WD40_repeat_CS"/>
</dbReference>
<dbReference type="PANTHER" id="PTHR19879">
    <property type="entry name" value="TRANSCRIPTION INITIATION FACTOR TFIID"/>
    <property type="match status" value="1"/>
</dbReference>
<feature type="repeat" description="WD" evidence="3">
    <location>
        <begin position="1072"/>
        <end position="1113"/>
    </location>
</feature>
<evidence type="ECO:0000256" key="2">
    <source>
        <dbReference type="ARBA" id="ARBA00022737"/>
    </source>
</evidence>
<gene>
    <name evidence="6" type="ORF">GP486_003227</name>
</gene>
<evidence type="ECO:0000313" key="7">
    <source>
        <dbReference type="Proteomes" id="UP000750711"/>
    </source>
</evidence>
<feature type="repeat" description="WD" evidence="3">
    <location>
        <begin position="946"/>
        <end position="987"/>
    </location>
</feature>
<dbReference type="SUPFAM" id="SSF50998">
    <property type="entry name" value="Quinoprotein alcohol dehydrogenase-like"/>
    <property type="match status" value="1"/>
</dbReference>
<dbReference type="Gene3D" id="2.130.10.10">
    <property type="entry name" value="YVTN repeat-like/Quinoprotein amine dehydrogenase"/>
    <property type="match status" value="4"/>
</dbReference>
<feature type="repeat" description="WD" evidence="3">
    <location>
        <begin position="1240"/>
        <end position="1281"/>
    </location>
</feature>
<dbReference type="InterPro" id="IPR056884">
    <property type="entry name" value="NPHP3-like_N"/>
</dbReference>
<dbReference type="PANTHER" id="PTHR19879:SF9">
    <property type="entry name" value="TRANSCRIPTION INITIATION FACTOR TFIID SUBUNIT 5"/>
    <property type="match status" value="1"/>
</dbReference>
<dbReference type="EMBL" id="JAGHQM010000417">
    <property type="protein sequence ID" value="KAH0562075.1"/>
    <property type="molecule type" value="Genomic_DNA"/>
</dbReference>
<dbReference type="Gene3D" id="3.40.50.300">
    <property type="entry name" value="P-loop containing nucleotide triphosphate hydrolases"/>
    <property type="match status" value="1"/>
</dbReference>
<dbReference type="Pfam" id="PF17100">
    <property type="entry name" value="NACHT_N"/>
    <property type="match status" value="1"/>
</dbReference>
<name>A0A9P8LDJ7_9PEZI</name>
<evidence type="ECO:0000256" key="3">
    <source>
        <dbReference type="PROSITE-ProRule" id="PRU00221"/>
    </source>
</evidence>
<dbReference type="InterPro" id="IPR007111">
    <property type="entry name" value="NACHT_NTPase"/>
</dbReference>
<evidence type="ECO:0000259" key="5">
    <source>
        <dbReference type="PROSITE" id="PS50837"/>
    </source>
</evidence>
<evidence type="ECO:0000313" key="6">
    <source>
        <dbReference type="EMBL" id="KAH0562075.1"/>
    </source>
</evidence>
<dbReference type="CDD" id="cd00200">
    <property type="entry name" value="WD40"/>
    <property type="match status" value="1"/>
</dbReference>
<dbReference type="InterPro" id="IPR020472">
    <property type="entry name" value="WD40_PAC1"/>
</dbReference>
<dbReference type="PRINTS" id="PR00320">
    <property type="entry name" value="GPROTEINBRPT"/>
</dbReference>
<dbReference type="PROSITE" id="PS50837">
    <property type="entry name" value="NACHT"/>
    <property type="match status" value="1"/>
</dbReference>
<dbReference type="SUPFAM" id="SSF52540">
    <property type="entry name" value="P-loop containing nucleoside triphosphate hydrolases"/>
    <property type="match status" value="1"/>
</dbReference>
<keyword evidence="1 3" id="KW-0853">WD repeat</keyword>
<sequence>MSGAPAPPAKPSIGERLRKRFRSRSRALSPTSASVSTQALISPAAQSPHSSYTQILASSSPSAGLVAANPPDAGAAPSSSQQAASNLSPSNDLLDDVLKRLSDGDRATLREYVLPTSNDIDLAVRQALAAAEEKQRYCIEKSWAFTYAGRKITLKEEAYKVVRWLNRFKAVGDVAVNANPVHAGLPWAGICLLLEAAVSEANQMTYLLVGCETALYMANRLTAYVEFLYGLPATVARTNFNAALVKLYTRILQFLAQAIRVYQTPALIRTFRAFWGESEIQEFEKECDQLGIHVETEASNCDRALSAQDRERTRKLKQDLQSVLREFKNSHQIQESLDRMEIKLDLDKLPYAKGAIFNSYGDNHITCHPATRVDLLRQIQDWAQQADSKSIFWLNGMAGTGKSTISRTMAEWLAAQNRLGVVDLGASFFFKRGEGDRGSASRFFSTITRQLVLKIPGLDDLIANVITSDPLIFDKALGEQFDKLLYQPLCKVNVTSHDYPVLVLVVDALDECEKESDIKIILDLWSRIPQITPIRLRLFLTSRPDLPILQGIKKLPADAHEHMVLQDAVPQTTIQDDISTFLKDEFSKIRENCEHDGPVSTALERDWPGDKVLQILTDMATPLFIVAATVCRFVGDIKWSPRTRLEKVLEMKNLGAMSQMEQTYLPVLQQLSTEVSDSRDTEALYQEFRIIVGSIVILTEPLSIASLAGLLKISPNDIWYRLRPLHSVLRVPANFETPVRTLHLSFNEFLLSDKLQCQPFGVDGPATHRILLTKCLELLSGPDGLRENLCDLAFPGQLRREINSTIIDERLSPAIQYACRYWVHHTEQSMVQIRDEDEIHIFLQRHFLHWLEALSLINRIAEVIRFIGVLQSSVSVQDSDNLLAFLEDARRFILAHRYIADLAPLQLYSSAIAFTPQTSIVKKFYSQVSVELRKCPITWGPELQKLEGHTGSVYAVAFSQDGSLLASGSRDHTVKLWNPSTGREVQTLYGHANPVKAVAFSHDGLLLASGSNDTTVRLWNPNTGQEVQTLKGHTGIVFAVTFSPEGSMLASGSKDQTVRLWNPSTGQEVQTLEGHTEPMSAMAFSQGGSLLASASEDCTVRLWNPSTGREVQTLHGHNDPVNAVAFSQDGLLLASGSNDTTVRLWNPSTGQAMQTLEGHIGIVLAVTFSQDCSLLASGSYDKTVRLWESSTGREVRTLKGHWGPVNAVAFSPGGSLLASGSGDRTIRLWNPSTGREVRTLHGHISIVYAVAFSQNGSLLTSGSYDETIRLWDPRTGQEVQSLENVVGVRTISLAIDNKTLLTNRGALSFSDESTTLLGRGPSTHTIMIKNDWIQRGNRKFLWLPQEYRSNRTAFYGSTLAIGQTSGQVSFIELDPP</sequence>
<feature type="domain" description="NACHT" evidence="5">
    <location>
        <begin position="390"/>
        <end position="545"/>
    </location>
</feature>
<dbReference type="Pfam" id="PF00400">
    <property type="entry name" value="WD40"/>
    <property type="match status" value="8"/>
</dbReference>
<dbReference type="PROSITE" id="PS50294">
    <property type="entry name" value="WD_REPEATS_REGION"/>
    <property type="match status" value="8"/>
</dbReference>
<accession>A0A9P8LDJ7</accession>
<dbReference type="InterPro" id="IPR031359">
    <property type="entry name" value="NACHT_N"/>
</dbReference>
<proteinExistence type="predicted"/>
<evidence type="ECO:0000256" key="1">
    <source>
        <dbReference type="ARBA" id="ARBA00022574"/>
    </source>
</evidence>
<keyword evidence="2" id="KW-0677">Repeat</keyword>
<feature type="compositionally biased region" description="Polar residues" evidence="4">
    <location>
        <begin position="30"/>
        <end position="62"/>
    </location>
</feature>
<organism evidence="6 7">
    <name type="scientific">Trichoglossum hirsutum</name>
    <dbReference type="NCBI Taxonomy" id="265104"/>
    <lineage>
        <taxon>Eukaryota</taxon>
        <taxon>Fungi</taxon>
        <taxon>Dikarya</taxon>
        <taxon>Ascomycota</taxon>
        <taxon>Pezizomycotina</taxon>
        <taxon>Geoglossomycetes</taxon>
        <taxon>Geoglossales</taxon>
        <taxon>Geoglossaceae</taxon>
        <taxon>Trichoglossum</taxon>
    </lineage>
</organism>
<feature type="repeat" description="WD" evidence="3">
    <location>
        <begin position="1114"/>
        <end position="1155"/>
    </location>
</feature>
<feature type="repeat" description="WD" evidence="3">
    <location>
        <begin position="1156"/>
        <end position="1197"/>
    </location>
</feature>
<dbReference type="SMART" id="SM00320">
    <property type="entry name" value="WD40"/>
    <property type="match status" value="8"/>
</dbReference>
<feature type="repeat" description="WD" evidence="3">
    <location>
        <begin position="1030"/>
        <end position="1071"/>
    </location>
</feature>
<dbReference type="InterPro" id="IPR001680">
    <property type="entry name" value="WD40_rpt"/>
</dbReference>
<feature type="compositionally biased region" description="Pro residues" evidence="4">
    <location>
        <begin position="1"/>
        <end position="10"/>
    </location>
</feature>
<reference evidence="6" key="1">
    <citation type="submission" date="2021-03" db="EMBL/GenBank/DDBJ databases">
        <title>Comparative genomics and phylogenomic investigation of the class Geoglossomycetes provide insights into ecological specialization and systematics.</title>
        <authorList>
            <person name="Melie T."/>
            <person name="Pirro S."/>
            <person name="Miller A.N."/>
            <person name="Quandt A."/>
        </authorList>
    </citation>
    <scope>NUCLEOTIDE SEQUENCE</scope>
    <source>
        <strain evidence="6">CAQ_001_2017</strain>
    </source>
</reference>
<dbReference type="InterPro" id="IPR015943">
    <property type="entry name" value="WD40/YVTN_repeat-like_dom_sf"/>
</dbReference>